<reference evidence="2 3" key="1">
    <citation type="submission" date="2024-03" db="EMBL/GenBank/DDBJ databases">
        <authorList>
            <person name="Gkanogiannis A."/>
            <person name="Becerra Lopez-Lavalle L."/>
        </authorList>
    </citation>
    <scope>NUCLEOTIDE SEQUENCE [LARGE SCALE GENOMIC DNA]</scope>
</reference>
<evidence type="ECO:0000256" key="1">
    <source>
        <dbReference type="SAM" id="MobiDB-lite"/>
    </source>
</evidence>
<accession>A0ABP0Z6W8</accession>
<proteinExistence type="predicted"/>
<dbReference type="EMBL" id="OZ021743">
    <property type="protein sequence ID" value="CAK9328518.1"/>
    <property type="molecule type" value="Genomic_DNA"/>
</dbReference>
<keyword evidence="3" id="KW-1185">Reference proteome</keyword>
<name>A0ABP0Z6W8_9ROSI</name>
<evidence type="ECO:0000313" key="3">
    <source>
        <dbReference type="Proteomes" id="UP001642487"/>
    </source>
</evidence>
<organism evidence="2 3">
    <name type="scientific">Citrullus colocynthis</name>
    <name type="common">colocynth</name>
    <dbReference type="NCBI Taxonomy" id="252529"/>
    <lineage>
        <taxon>Eukaryota</taxon>
        <taxon>Viridiplantae</taxon>
        <taxon>Streptophyta</taxon>
        <taxon>Embryophyta</taxon>
        <taxon>Tracheophyta</taxon>
        <taxon>Spermatophyta</taxon>
        <taxon>Magnoliopsida</taxon>
        <taxon>eudicotyledons</taxon>
        <taxon>Gunneridae</taxon>
        <taxon>Pentapetalae</taxon>
        <taxon>rosids</taxon>
        <taxon>fabids</taxon>
        <taxon>Cucurbitales</taxon>
        <taxon>Cucurbitaceae</taxon>
        <taxon>Benincaseae</taxon>
        <taxon>Citrullus</taxon>
    </lineage>
</organism>
<protein>
    <submittedName>
        <fullName evidence="2">Uncharacterized protein</fullName>
    </submittedName>
</protein>
<feature type="compositionally biased region" description="Basic and acidic residues" evidence="1">
    <location>
        <begin position="52"/>
        <end position="62"/>
    </location>
</feature>
<gene>
    <name evidence="2" type="ORF">CITCOLO1_LOCUS20936</name>
</gene>
<sequence>MPTSVDGPSLSLLYGLRPIKVHVRKPSVSHIGSPTIAINRADRASVELRSELNKETQRHEATSRSGRRFGMGVCEQH</sequence>
<feature type="region of interest" description="Disordered" evidence="1">
    <location>
        <begin position="52"/>
        <end position="77"/>
    </location>
</feature>
<evidence type="ECO:0000313" key="2">
    <source>
        <dbReference type="EMBL" id="CAK9328518.1"/>
    </source>
</evidence>
<dbReference type="Proteomes" id="UP001642487">
    <property type="component" value="Chromosome 9"/>
</dbReference>